<proteinExistence type="inferred from homology"/>
<dbReference type="PANTHER" id="PTHR38035">
    <property type="entry name" value="UPF0070 PROTEIN YFGM"/>
    <property type="match status" value="1"/>
</dbReference>
<keyword evidence="5 9" id="KW-0472">Membrane</keyword>
<dbReference type="InterPro" id="IPR018704">
    <property type="entry name" value="SecYEG/CpoB_TPR"/>
</dbReference>
<evidence type="ECO:0000256" key="6">
    <source>
        <dbReference type="ARBA" id="ARBA00023186"/>
    </source>
</evidence>
<feature type="transmembrane region" description="Helical" evidence="9">
    <location>
        <begin position="21"/>
        <end position="41"/>
    </location>
</feature>
<keyword evidence="4 9" id="KW-1133">Transmembrane helix</keyword>
<dbReference type="Pfam" id="PF09976">
    <property type="entry name" value="TPR_21"/>
    <property type="match status" value="1"/>
</dbReference>
<evidence type="ECO:0000256" key="3">
    <source>
        <dbReference type="ARBA" id="ARBA00022692"/>
    </source>
</evidence>
<evidence type="ECO:0000256" key="1">
    <source>
        <dbReference type="ARBA" id="ARBA00004401"/>
    </source>
</evidence>
<organism evidence="11 12">
    <name type="scientific">Allochromatium warmingii</name>
    <name type="common">Chromatium warmingii</name>
    <dbReference type="NCBI Taxonomy" id="61595"/>
    <lineage>
        <taxon>Bacteria</taxon>
        <taxon>Pseudomonadati</taxon>
        <taxon>Pseudomonadota</taxon>
        <taxon>Gammaproteobacteria</taxon>
        <taxon>Chromatiales</taxon>
        <taxon>Chromatiaceae</taxon>
        <taxon>Allochromatium</taxon>
    </lineage>
</organism>
<dbReference type="InterPro" id="IPR026039">
    <property type="entry name" value="YfgM"/>
</dbReference>
<dbReference type="PANTHER" id="PTHR38035:SF1">
    <property type="entry name" value="ANCILLARY SECYEG TRANSLOCON SUBUNIT"/>
    <property type="match status" value="1"/>
</dbReference>
<dbReference type="GO" id="GO:0044877">
    <property type="term" value="F:protein-containing complex binding"/>
    <property type="evidence" value="ECO:0007669"/>
    <property type="project" value="InterPro"/>
</dbReference>
<evidence type="ECO:0000256" key="2">
    <source>
        <dbReference type="ARBA" id="ARBA00022475"/>
    </source>
</evidence>
<dbReference type="RefSeq" id="WP_091332402.1">
    <property type="nucleotide sequence ID" value="NZ_FNOW01000007.1"/>
</dbReference>
<dbReference type="GO" id="GO:0005886">
    <property type="term" value="C:plasma membrane"/>
    <property type="evidence" value="ECO:0007669"/>
    <property type="project" value="UniProtKB-SubCell"/>
</dbReference>
<accession>A0A1H3CXX2</accession>
<evidence type="ECO:0000256" key="4">
    <source>
        <dbReference type="ARBA" id="ARBA00022989"/>
    </source>
</evidence>
<name>A0A1H3CXX2_ALLWA</name>
<comment type="subcellular location">
    <subcellularLocation>
        <location evidence="1">Cell membrane</location>
        <topology evidence="1">Single-pass type II membrane protein</topology>
    </subcellularLocation>
</comment>
<dbReference type="STRING" id="61595.SAMN05421644_10744"/>
<evidence type="ECO:0000313" key="11">
    <source>
        <dbReference type="EMBL" id="SDX58748.1"/>
    </source>
</evidence>
<dbReference type="Proteomes" id="UP000198672">
    <property type="component" value="Unassembled WGS sequence"/>
</dbReference>
<keyword evidence="3 9" id="KW-0812">Transmembrane</keyword>
<reference evidence="12" key="1">
    <citation type="submission" date="2016-10" db="EMBL/GenBank/DDBJ databases">
        <authorList>
            <person name="Varghese N."/>
            <person name="Submissions S."/>
        </authorList>
    </citation>
    <scope>NUCLEOTIDE SEQUENCE [LARGE SCALE GENOMIC DNA]</scope>
    <source>
        <strain evidence="12">DSM 173</strain>
    </source>
</reference>
<evidence type="ECO:0000256" key="5">
    <source>
        <dbReference type="ARBA" id="ARBA00023136"/>
    </source>
</evidence>
<evidence type="ECO:0000313" key="12">
    <source>
        <dbReference type="Proteomes" id="UP000198672"/>
    </source>
</evidence>
<comment type="similarity">
    <text evidence="7">Belongs to the YfgM family.</text>
</comment>
<dbReference type="InterPro" id="IPR011990">
    <property type="entry name" value="TPR-like_helical_dom_sf"/>
</dbReference>
<dbReference type="Gene3D" id="1.25.40.10">
    <property type="entry name" value="Tetratricopeptide repeat domain"/>
    <property type="match status" value="1"/>
</dbReference>
<dbReference type="SUPFAM" id="SSF48452">
    <property type="entry name" value="TPR-like"/>
    <property type="match status" value="1"/>
</dbReference>
<keyword evidence="6" id="KW-0143">Chaperone</keyword>
<gene>
    <name evidence="11" type="ORF">SAMN05421644_10744</name>
</gene>
<protein>
    <recommendedName>
        <fullName evidence="8">Ancillary SecYEG translocon subunit</fullName>
    </recommendedName>
</protein>
<dbReference type="OrthoDB" id="9789675at2"/>
<dbReference type="PIRSF" id="PIRSF006170">
    <property type="entry name" value="YfgM"/>
    <property type="match status" value="1"/>
</dbReference>
<sequence>MSYETDDEKVEAIKTWWKQNGLSILAGALVGLGGIWGWRLWLNYQDSTAMHASTVFEQLMLDAGDHKTDAVTQQAATLHDDFAATPYAALGALVAAKALHEAGQHDAALTALQQAIDTAPDPAIAHVAALRLARLQLAAQQLDAAAKTLAQYDVSPAFAAEFAAVRGDLATVRGDLDAARAAYQRAIELGSSLSSLIRLKLDNLPAAG</sequence>
<evidence type="ECO:0000256" key="8">
    <source>
        <dbReference type="ARBA" id="ARBA00024235"/>
    </source>
</evidence>
<keyword evidence="12" id="KW-1185">Reference proteome</keyword>
<feature type="domain" description="Ancillary SecYEG translocon subunit/Cell division coordinator CpoB TPR" evidence="10">
    <location>
        <begin position="14"/>
        <end position="205"/>
    </location>
</feature>
<dbReference type="AlphaFoldDB" id="A0A1H3CXX2"/>
<keyword evidence="2" id="KW-1003">Cell membrane</keyword>
<evidence type="ECO:0000256" key="7">
    <source>
        <dbReference type="ARBA" id="ARBA00024197"/>
    </source>
</evidence>
<evidence type="ECO:0000259" key="10">
    <source>
        <dbReference type="Pfam" id="PF09976"/>
    </source>
</evidence>
<evidence type="ECO:0000256" key="9">
    <source>
        <dbReference type="SAM" id="Phobius"/>
    </source>
</evidence>
<dbReference type="EMBL" id="FNOW01000007">
    <property type="protein sequence ID" value="SDX58748.1"/>
    <property type="molecule type" value="Genomic_DNA"/>
</dbReference>